<dbReference type="InterPro" id="IPR025889">
    <property type="entry name" value="GSP17M-like_dom"/>
</dbReference>
<sequence length="111" mass="13786">MENRYYRTFDNEQDLQTEMDRLRAEGYTDEDMYLMSKRDDRMSIYRGHNEHEGHEKEGLWEKFKEFVTGDDTDEHFNRMSFEESERKQYYDDVNNGKHLLYADREFGRRPY</sequence>
<evidence type="ECO:0000259" key="1">
    <source>
        <dbReference type="Pfam" id="PF11181"/>
    </source>
</evidence>
<dbReference type="AlphaFoldDB" id="A0A264W439"/>
<dbReference type="Proteomes" id="UP000217065">
    <property type="component" value="Unassembled WGS sequence"/>
</dbReference>
<dbReference type="OrthoDB" id="2678178at2"/>
<name>A0A264W439_9BACL</name>
<feature type="domain" description="General stress protein 17M-like" evidence="1">
    <location>
        <begin position="7"/>
        <end position="96"/>
    </location>
</feature>
<accession>A0A264W439</accession>
<reference evidence="2 3" key="1">
    <citation type="submission" date="2017-07" db="EMBL/GenBank/DDBJ databases">
        <title>Tetzosporium hominis gen.nov. sp.nov.</title>
        <authorList>
            <person name="Tetz G."/>
            <person name="Tetz V."/>
        </authorList>
    </citation>
    <scope>NUCLEOTIDE SEQUENCE [LARGE SCALE GENOMIC DNA]</scope>
    <source>
        <strain evidence="2 3">VT-49</strain>
    </source>
</reference>
<keyword evidence="3" id="KW-1185">Reference proteome</keyword>
<evidence type="ECO:0000313" key="3">
    <source>
        <dbReference type="Proteomes" id="UP000217065"/>
    </source>
</evidence>
<proteinExistence type="predicted"/>
<protein>
    <recommendedName>
        <fullName evidence="1">General stress protein 17M-like domain-containing protein</fullName>
    </recommendedName>
</protein>
<evidence type="ECO:0000313" key="2">
    <source>
        <dbReference type="EMBL" id="OZS78325.1"/>
    </source>
</evidence>
<dbReference type="Pfam" id="PF11181">
    <property type="entry name" value="YflT"/>
    <property type="match status" value="1"/>
</dbReference>
<comment type="caution">
    <text evidence="2">The sequence shown here is derived from an EMBL/GenBank/DDBJ whole genome shotgun (WGS) entry which is preliminary data.</text>
</comment>
<gene>
    <name evidence="2" type="ORF">CF394_06080</name>
</gene>
<dbReference type="RefSeq" id="WP_094942345.1">
    <property type="nucleotide sequence ID" value="NZ_NOKQ01000196.1"/>
</dbReference>
<dbReference type="EMBL" id="NOKQ01000196">
    <property type="protein sequence ID" value="OZS78325.1"/>
    <property type="molecule type" value="Genomic_DNA"/>
</dbReference>
<organism evidence="2 3">
    <name type="scientific">Tetzosporium hominis</name>
    <dbReference type="NCBI Taxonomy" id="2020506"/>
    <lineage>
        <taxon>Bacteria</taxon>
        <taxon>Bacillati</taxon>
        <taxon>Bacillota</taxon>
        <taxon>Bacilli</taxon>
        <taxon>Bacillales</taxon>
        <taxon>Caryophanaceae</taxon>
        <taxon>Tetzosporium</taxon>
    </lineage>
</organism>